<proteinExistence type="predicted"/>
<dbReference type="EMBL" id="JADCNM010000002">
    <property type="protein sequence ID" value="KAG0494640.1"/>
    <property type="molecule type" value="Genomic_DNA"/>
</dbReference>
<organism evidence="1 2">
    <name type="scientific">Vanilla planifolia</name>
    <name type="common">Vanilla</name>
    <dbReference type="NCBI Taxonomy" id="51239"/>
    <lineage>
        <taxon>Eukaryota</taxon>
        <taxon>Viridiplantae</taxon>
        <taxon>Streptophyta</taxon>
        <taxon>Embryophyta</taxon>
        <taxon>Tracheophyta</taxon>
        <taxon>Spermatophyta</taxon>
        <taxon>Magnoliopsida</taxon>
        <taxon>Liliopsida</taxon>
        <taxon>Asparagales</taxon>
        <taxon>Orchidaceae</taxon>
        <taxon>Vanilloideae</taxon>
        <taxon>Vanilleae</taxon>
        <taxon>Vanilla</taxon>
    </lineage>
</organism>
<name>A0A835RUF5_VANPL</name>
<gene>
    <name evidence="1" type="ORF">HPP92_005634</name>
</gene>
<protein>
    <submittedName>
        <fullName evidence="1">Uncharacterized protein</fullName>
    </submittedName>
</protein>
<evidence type="ECO:0000313" key="2">
    <source>
        <dbReference type="Proteomes" id="UP000639772"/>
    </source>
</evidence>
<dbReference type="AlphaFoldDB" id="A0A835RUF5"/>
<reference evidence="1 2" key="1">
    <citation type="journal article" date="2020" name="Nat. Food">
        <title>A phased Vanilla planifolia genome enables genetic improvement of flavour and production.</title>
        <authorList>
            <person name="Hasing T."/>
            <person name="Tang H."/>
            <person name="Brym M."/>
            <person name="Khazi F."/>
            <person name="Huang T."/>
            <person name="Chambers A.H."/>
        </authorList>
    </citation>
    <scope>NUCLEOTIDE SEQUENCE [LARGE SCALE GENOMIC DNA]</scope>
    <source>
        <tissue evidence="1">Leaf</tissue>
    </source>
</reference>
<evidence type="ECO:0000313" key="1">
    <source>
        <dbReference type="EMBL" id="KAG0494640.1"/>
    </source>
</evidence>
<dbReference type="Proteomes" id="UP000639772">
    <property type="component" value="Unassembled WGS sequence"/>
</dbReference>
<comment type="caution">
    <text evidence="1">The sequence shown here is derived from an EMBL/GenBank/DDBJ whole genome shotgun (WGS) entry which is preliminary data.</text>
</comment>
<accession>A0A835RUF5</accession>
<sequence length="55" mass="6163">MASSAAVVVEQLEDQAALQAEARIVPLLEEKKRLFNELLTSKRKHKGILLCKTPF</sequence>